<dbReference type="GO" id="GO:0044780">
    <property type="term" value="P:bacterial-type flagellum assembly"/>
    <property type="evidence" value="ECO:0007669"/>
    <property type="project" value="UniProtKB-UniRule"/>
</dbReference>
<dbReference type="PANTHER" id="PTHR39190:SF1">
    <property type="entry name" value="FLAGELLAR ASSEMBLY FACTOR FLIW"/>
    <property type="match status" value="1"/>
</dbReference>
<dbReference type="GO" id="GO:0006417">
    <property type="term" value="P:regulation of translation"/>
    <property type="evidence" value="ECO:0007669"/>
    <property type="project" value="UniProtKB-KW"/>
</dbReference>
<name>A0A2R9SLF0_9BACL</name>
<dbReference type="Gene3D" id="2.30.290.10">
    <property type="entry name" value="BH3618-like"/>
    <property type="match status" value="1"/>
</dbReference>
<comment type="function">
    <text evidence="4">Acts as an anti-CsrA protein, binds CsrA and prevents it from repressing translation of its target genes, one of which is flagellin. Binds to flagellin and participates in the assembly of the flagellum.</text>
</comment>
<evidence type="ECO:0000256" key="4">
    <source>
        <dbReference type="HAMAP-Rule" id="MF_01185"/>
    </source>
</evidence>
<dbReference type="Proteomes" id="UP000003094">
    <property type="component" value="Unassembled WGS sequence"/>
</dbReference>
<keyword evidence="4" id="KW-0143">Chaperone</keyword>
<dbReference type="NCBIfam" id="NF009793">
    <property type="entry name" value="PRK13285.1-1"/>
    <property type="match status" value="1"/>
</dbReference>
<comment type="subcellular location">
    <subcellularLocation>
        <location evidence="4">Cytoplasm</location>
    </subcellularLocation>
</comment>
<keyword evidence="5" id="KW-0969">Cilium</keyword>
<sequence length="153" mass="17674">MFILTKRFGRIEIEEKQVISFTGPILGFTESKYVVLHQKDDENPFDFLQSTENENLTFIVINPFHFFEDYEVNIDSQWLESLDIQNDKDVDILVIVTVRNAEDITCNLKAPILLNNKNQLAAQIILDHSEYSTRHPLFEKAKGEGSNADPIEE</sequence>
<accession>A0A2R9SLF0</accession>
<dbReference type="KEGG" id="pvo:PVOR_31799"/>
<comment type="similarity">
    <text evidence="4">Belongs to the FliW family.</text>
</comment>
<dbReference type="GO" id="GO:0005737">
    <property type="term" value="C:cytoplasm"/>
    <property type="evidence" value="ECO:0007669"/>
    <property type="project" value="UniProtKB-SubCell"/>
</dbReference>
<evidence type="ECO:0000313" key="5">
    <source>
        <dbReference type="EMBL" id="EFU38186.1"/>
    </source>
</evidence>
<dbReference type="InterPro" id="IPR003775">
    <property type="entry name" value="Flagellar_assembly_factor_FliW"/>
</dbReference>
<keyword evidence="3 4" id="KW-0810">Translation regulation</keyword>
<dbReference type="SUPFAM" id="SSF141457">
    <property type="entry name" value="BH3618-like"/>
    <property type="match status" value="1"/>
</dbReference>
<comment type="caution">
    <text evidence="5">The sequence shown here is derived from an EMBL/GenBank/DDBJ whole genome shotgun (WGS) entry which is preliminary data.</text>
</comment>
<dbReference type="AlphaFoldDB" id="A0A2R9SLF0"/>
<keyword evidence="2 4" id="KW-1005">Bacterial flagellum biogenesis</keyword>
<keyword evidence="6" id="KW-1185">Reference proteome</keyword>
<evidence type="ECO:0000256" key="2">
    <source>
        <dbReference type="ARBA" id="ARBA00022795"/>
    </source>
</evidence>
<dbReference type="InterPro" id="IPR024046">
    <property type="entry name" value="Flagellar_assmbl_FliW_dom_sf"/>
</dbReference>
<keyword evidence="1 4" id="KW-0963">Cytoplasm</keyword>
<dbReference type="RefSeq" id="WP_006213053.1">
    <property type="nucleotide sequence ID" value="NZ_ADHJ01000055.1"/>
</dbReference>
<proteinExistence type="inferred from homology"/>
<evidence type="ECO:0000313" key="6">
    <source>
        <dbReference type="Proteomes" id="UP000003094"/>
    </source>
</evidence>
<evidence type="ECO:0000256" key="1">
    <source>
        <dbReference type="ARBA" id="ARBA00022490"/>
    </source>
</evidence>
<dbReference type="EMBL" id="ADHJ01000055">
    <property type="protein sequence ID" value="EFU38186.1"/>
    <property type="molecule type" value="Genomic_DNA"/>
</dbReference>
<dbReference type="PANTHER" id="PTHR39190">
    <property type="entry name" value="FLAGELLAR ASSEMBLY FACTOR FLIW"/>
    <property type="match status" value="1"/>
</dbReference>
<keyword evidence="5" id="KW-0282">Flagellum</keyword>
<dbReference type="HAMAP" id="MF_01185">
    <property type="entry name" value="FliW"/>
    <property type="match status" value="1"/>
</dbReference>
<keyword evidence="5" id="KW-0966">Cell projection</keyword>
<dbReference type="Pfam" id="PF02623">
    <property type="entry name" value="FliW"/>
    <property type="match status" value="1"/>
</dbReference>
<protein>
    <recommendedName>
        <fullName evidence="4">Flagellar assembly factor FliW</fullName>
    </recommendedName>
</protein>
<reference evidence="5 6" key="1">
    <citation type="journal article" date="2010" name="BMC Genomics">
        <title>Genome sequence of the pattern forming Paenibacillus vortex bacterium reveals potential for thriving in complex environments.</title>
        <authorList>
            <person name="Sirota-Madi A."/>
            <person name="Olender T."/>
            <person name="Helman Y."/>
            <person name="Ingham C."/>
            <person name="Brainis I."/>
            <person name="Roth D."/>
            <person name="Hagi E."/>
            <person name="Brodsky L."/>
            <person name="Leshkowitz D."/>
            <person name="Galatenko V."/>
            <person name="Nikolaev V."/>
            <person name="Mugasimangalam R.C."/>
            <person name="Bransburg-Zabary S."/>
            <person name="Gutnick D.L."/>
            <person name="Lancet D."/>
            <person name="Ben-Jacob E."/>
        </authorList>
    </citation>
    <scope>NUCLEOTIDE SEQUENCE [LARGE SCALE GENOMIC DNA]</scope>
    <source>
        <strain evidence="5 6">V453</strain>
    </source>
</reference>
<organism evidence="5 6">
    <name type="scientific">Paenibacillus vortex V453</name>
    <dbReference type="NCBI Taxonomy" id="715225"/>
    <lineage>
        <taxon>Bacteria</taxon>
        <taxon>Bacillati</taxon>
        <taxon>Bacillota</taxon>
        <taxon>Bacilli</taxon>
        <taxon>Bacillales</taxon>
        <taxon>Paenibacillaceae</taxon>
        <taxon>Paenibacillus</taxon>
    </lineage>
</organism>
<gene>
    <name evidence="4" type="primary">fliW</name>
    <name evidence="5" type="ORF">PVOR_31799</name>
</gene>
<evidence type="ECO:0000256" key="3">
    <source>
        <dbReference type="ARBA" id="ARBA00022845"/>
    </source>
</evidence>
<comment type="subunit">
    <text evidence="4">Interacts with translational regulator CsrA and flagellin(s).</text>
</comment>